<dbReference type="CDD" id="cd04056">
    <property type="entry name" value="Peptidases_S53"/>
    <property type="match status" value="1"/>
</dbReference>
<evidence type="ECO:0000256" key="5">
    <source>
        <dbReference type="ARBA" id="ARBA00022525"/>
    </source>
</evidence>
<feature type="active site" description="Charge relay system" evidence="15">
    <location>
        <position position="469"/>
    </location>
</feature>
<dbReference type="OrthoDB" id="409122at2759"/>
<dbReference type="FunFam" id="3.40.50.200:FF:000015">
    <property type="entry name" value="Tripeptidyl peptidase A"/>
    <property type="match status" value="1"/>
</dbReference>
<dbReference type="PROSITE" id="PS51695">
    <property type="entry name" value="SEDOLISIN"/>
    <property type="match status" value="1"/>
</dbReference>
<dbReference type="GO" id="GO:0005576">
    <property type="term" value="C:extracellular region"/>
    <property type="evidence" value="ECO:0007669"/>
    <property type="project" value="UniProtKB-SubCell"/>
</dbReference>
<dbReference type="GO" id="GO:0046872">
    <property type="term" value="F:metal ion binding"/>
    <property type="evidence" value="ECO:0007669"/>
    <property type="project" value="UniProtKB-UniRule"/>
</dbReference>
<keyword evidence="9 15" id="KW-0378">Hydrolase</keyword>
<comment type="catalytic activity">
    <reaction evidence="1">
        <text>Release of an N-terminal tripeptide from a polypeptide.</text>
        <dbReference type="EC" id="3.4.14.10"/>
    </reaction>
</comment>
<sequence>MRLLAKRDSPPKGYTVSGAASGDTMLTLRVALAQSNPQGLEAALYDVSTPTSPNYGQHLTKEEAAAFVAPSNETTAAVTSWLAANNISHTAVTPAGDWLSFSVNVSTANNLFAAQYNVYTHETTGNTAVRTMSYSVPDELSAHVDAVYPTTTFPSIKSFAPVMRVVKSRSRKGHSTKGASNTDAATGVSSSCEDVITPSCLQSLYGIPTTAATQSSNTLGVSGFIDQFANKQDLQTFLSKFRTDIPDTTTFSLETLDDGEDLQNGADAGTEANLDIQYTVGLATGVNTTFISVGEDNSDGDLGGFLDIIEFLLKQDNPPSVLTTSYGNNEADIPEKMAINLCNAHAQLGARGVSILFASGDGGVSGSQDEECTDFVPTFPSGCPYTTSVGATTGINPEVAASFSAGGFSNYFARPSYQESAVGAYLTALGNTNAGLFNSTGRGYPDVATQGENFAIVVDGQEGTVDGTSCASPTFASVVALLNDARAAAGTSPLGFLNPWLYANASAALNDITSGDNPGCGTDGFPAKQGWDAVTGLGTPNFAALKTAAGL</sequence>
<dbReference type="STRING" id="742152.A0A2H3JFU2"/>
<keyword evidence="5" id="KW-0964">Secreted</keyword>
<dbReference type="InterPro" id="IPR036852">
    <property type="entry name" value="Peptidase_S8/S53_dom_sf"/>
</dbReference>
<protein>
    <recommendedName>
        <fullName evidence="4">tripeptidyl-peptidase II</fullName>
        <ecNumber evidence="4">3.4.14.10</ecNumber>
    </recommendedName>
</protein>
<keyword evidence="13" id="KW-0865">Zymogen</keyword>
<name>A0A2H3JFU2_WOLCO</name>
<dbReference type="GO" id="GO:0004252">
    <property type="term" value="F:serine-type endopeptidase activity"/>
    <property type="evidence" value="ECO:0007669"/>
    <property type="project" value="UniProtKB-UniRule"/>
</dbReference>
<evidence type="ECO:0000256" key="13">
    <source>
        <dbReference type="ARBA" id="ARBA00023145"/>
    </source>
</evidence>
<keyword evidence="12" id="KW-0843">Virulence</keyword>
<keyword evidence="14" id="KW-0325">Glycoprotein</keyword>
<comment type="cofactor">
    <cofactor evidence="15">
        <name>Ca(2+)</name>
        <dbReference type="ChEBI" id="CHEBI:29108"/>
    </cofactor>
    <text evidence="15">Binds 1 Ca(2+) ion per subunit.</text>
</comment>
<dbReference type="CDD" id="cd11377">
    <property type="entry name" value="Pro-peptidase_S53"/>
    <property type="match status" value="1"/>
</dbReference>
<feature type="binding site" evidence="15">
    <location>
        <position position="530"/>
    </location>
    <ligand>
        <name>Ca(2+)</name>
        <dbReference type="ChEBI" id="CHEBI:29108"/>
    </ligand>
</feature>
<dbReference type="Gene3D" id="3.40.50.200">
    <property type="entry name" value="Peptidase S8/S53 domain"/>
    <property type="match status" value="1"/>
</dbReference>
<keyword evidence="7 15" id="KW-0479">Metal-binding</keyword>
<evidence type="ECO:0000313" key="17">
    <source>
        <dbReference type="EMBL" id="PCH41060.1"/>
    </source>
</evidence>
<evidence type="ECO:0000256" key="6">
    <source>
        <dbReference type="ARBA" id="ARBA00022670"/>
    </source>
</evidence>
<evidence type="ECO:0000256" key="15">
    <source>
        <dbReference type="PROSITE-ProRule" id="PRU01032"/>
    </source>
</evidence>
<organism evidence="17 18">
    <name type="scientific">Wolfiporia cocos (strain MD-104)</name>
    <name type="common">Brown rot fungus</name>
    <dbReference type="NCBI Taxonomy" id="742152"/>
    <lineage>
        <taxon>Eukaryota</taxon>
        <taxon>Fungi</taxon>
        <taxon>Dikarya</taxon>
        <taxon>Basidiomycota</taxon>
        <taxon>Agaricomycotina</taxon>
        <taxon>Agaricomycetes</taxon>
        <taxon>Polyporales</taxon>
        <taxon>Phaeolaceae</taxon>
        <taxon>Wolfiporia</taxon>
    </lineage>
</organism>
<dbReference type="InterPro" id="IPR030400">
    <property type="entry name" value="Sedolisin_dom"/>
</dbReference>
<keyword evidence="10 15" id="KW-0720">Serine protease</keyword>
<feature type="binding site" evidence="15">
    <location>
        <position position="532"/>
    </location>
    <ligand>
        <name>Ca(2+)</name>
        <dbReference type="ChEBI" id="CHEBI:29108"/>
    </ligand>
</feature>
<feature type="binding site" evidence="15">
    <location>
        <position position="512"/>
    </location>
    <ligand>
        <name>Ca(2+)</name>
        <dbReference type="ChEBI" id="CHEBI:29108"/>
    </ligand>
</feature>
<evidence type="ECO:0000256" key="4">
    <source>
        <dbReference type="ARBA" id="ARBA00012462"/>
    </source>
</evidence>
<dbReference type="EMBL" id="KB468113">
    <property type="protein sequence ID" value="PCH41060.1"/>
    <property type="molecule type" value="Genomic_DNA"/>
</dbReference>
<evidence type="ECO:0000256" key="14">
    <source>
        <dbReference type="ARBA" id="ARBA00023180"/>
    </source>
</evidence>
<comment type="function">
    <text evidence="2">Secreted tripeptidyl-peptidase which degrades proteins at acidic pHs and is involved in virulence.</text>
</comment>
<dbReference type="GO" id="GO:0006508">
    <property type="term" value="P:proteolysis"/>
    <property type="evidence" value="ECO:0007669"/>
    <property type="project" value="UniProtKB-KW"/>
</dbReference>
<dbReference type="SUPFAM" id="SSF54897">
    <property type="entry name" value="Protease propeptides/inhibitors"/>
    <property type="match status" value="1"/>
</dbReference>
<dbReference type="Proteomes" id="UP000218811">
    <property type="component" value="Unassembled WGS sequence"/>
</dbReference>
<gene>
    <name evidence="17" type="ORF">WOLCODRAFT_88994</name>
</gene>
<evidence type="ECO:0000256" key="2">
    <source>
        <dbReference type="ARBA" id="ARBA00002451"/>
    </source>
</evidence>
<dbReference type="InterPro" id="IPR050819">
    <property type="entry name" value="Tripeptidyl-peptidase_I"/>
</dbReference>
<reference evidence="17 18" key="1">
    <citation type="journal article" date="2012" name="Science">
        <title>The Paleozoic origin of enzymatic lignin decomposition reconstructed from 31 fungal genomes.</title>
        <authorList>
            <person name="Floudas D."/>
            <person name="Binder M."/>
            <person name="Riley R."/>
            <person name="Barry K."/>
            <person name="Blanchette R.A."/>
            <person name="Henrissat B."/>
            <person name="Martinez A.T."/>
            <person name="Otillar R."/>
            <person name="Spatafora J.W."/>
            <person name="Yadav J.S."/>
            <person name="Aerts A."/>
            <person name="Benoit I."/>
            <person name="Boyd A."/>
            <person name="Carlson A."/>
            <person name="Copeland A."/>
            <person name="Coutinho P.M."/>
            <person name="de Vries R.P."/>
            <person name="Ferreira P."/>
            <person name="Findley K."/>
            <person name="Foster B."/>
            <person name="Gaskell J."/>
            <person name="Glotzer D."/>
            <person name="Gorecki P."/>
            <person name="Heitman J."/>
            <person name="Hesse C."/>
            <person name="Hori C."/>
            <person name="Igarashi K."/>
            <person name="Jurgens J.A."/>
            <person name="Kallen N."/>
            <person name="Kersten P."/>
            <person name="Kohler A."/>
            <person name="Kuees U."/>
            <person name="Kumar T.K.A."/>
            <person name="Kuo A."/>
            <person name="LaButti K."/>
            <person name="Larrondo L.F."/>
            <person name="Lindquist E."/>
            <person name="Ling A."/>
            <person name="Lombard V."/>
            <person name="Lucas S."/>
            <person name="Lundell T."/>
            <person name="Martin R."/>
            <person name="McLaughlin D.J."/>
            <person name="Morgenstern I."/>
            <person name="Morin E."/>
            <person name="Murat C."/>
            <person name="Nagy L.G."/>
            <person name="Nolan M."/>
            <person name="Ohm R.A."/>
            <person name="Patyshakuliyeva A."/>
            <person name="Rokas A."/>
            <person name="Ruiz-Duenas F.J."/>
            <person name="Sabat G."/>
            <person name="Salamov A."/>
            <person name="Samejima M."/>
            <person name="Schmutz J."/>
            <person name="Slot J.C."/>
            <person name="St John F."/>
            <person name="Stenlid J."/>
            <person name="Sun H."/>
            <person name="Sun S."/>
            <person name="Syed K."/>
            <person name="Tsang A."/>
            <person name="Wiebenga A."/>
            <person name="Young D."/>
            <person name="Pisabarro A."/>
            <person name="Eastwood D.C."/>
            <person name="Martin F."/>
            <person name="Cullen D."/>
            <person name="Grigoriev I.V."/>
            <person name="Hibbett D.S."/>
        </authorList>
    </citation>
    <scope>NUCLEOTIDE SEQUENCE [LARGE SCALE GENOMIC DNA]</scope>
    <source>
        <strain evidence="17 18">MD-104</strain>
    </source>
</reference>
<dbReference type="PANTHER" id="PTHR14218">
    <property type="entry name" value="PROTEASE S8 TRIPEPTIDYL PEPTIDASE I CLN2"/>
    <property type="match status" value="1"/>
</dbReference>
<dbReference type="OMA" id="GETVWNE"/>
<keyword evidence="11 15" id="KW-0106">Calcium</keyword>
<keyword evidence="6 15" id="KW-0645">Protease</keyword>
<dbReference type="AlphaFoldDB" id="A0A2H3JFU2"/>
<evidence type="ECO:0000256" key="8">
    <source>
        <dbReference type="ARBA" id="ARBA00022729"/>
    </source>
</evidence>
<evidence type="ECO:0000256" key="11">
    <source>
        <dbReference type="ARBA" id="ARBA00022837"/>
    </source>
</evidence>
<feature type="active site" description="Charge relay system" evidence="15">
    <location>
        <position position="275"/>
    </location>
</feature>
<dbReference type="PANTHER" id="PTHR14218:SF15">
    <property type="entry name" value="TRIPEPTIDYL-PEPTIDASE 1"/>
    <property type="match status" value="1"/>
</dbReference>
<evidence type="ECO:0000256" key="10">
    <source>
        <dbReference type="ARBA" id="ARBA00022825"/>
    </source>
</evidence>
<dbReference type="Pfam" id="PF09286">
    <property type="entry name" value="Pro-kuma_activ"/>
    <property type="match status" value="1"/>
</dbReference>
<evidence type="ECO:0000259" key="16">
    <source>
        <dbReference type="PROSITE" id="PS51695"/>
    </source>
</evidence>
<evidence type="ECO:0000313" key="18">
    <source>
        <dbReference type="Proteomes" id="UP000218811"/>
    </source>
</evidence>
<keyword evidence="18" id="KW-1185">Reference proteome</keyword>
<proteinExistence type="predicted"/>
<evidence type="ECO:0000256" key="12">
    <source>
        <dbReference type="ARBA" id="ARBA00023026"/>
    </source>
</evidence>
<dbReference type="InterPro" id="IPR015366">
    <property type="entry name" value="S53_propep"/>
</dbReference>
<feature type="binding site" evidence="15">
    <location>
        <position position="511"/>
    </location>
    <ligand>
        <name>Ca(2+)</name>
        <dbReference type="ChEBI" id="CHEBI:29108"/>
    </ligand>
</feature>
<comment type="subcellular location">
    <subcellularLocation>
        <location evidence="3">Secreted</location>
        <location evidence="3">Extracellular space</location>
    </subcellularLocation>
</comment>
<evidence type="ECO:0000256" key="7">
    <source>
        <dbReference type="ARBA" id="ARBA00022723"/>
    </source>
</evidence>
<evidence type="ECO:0000256" key="9">
    <source>
        <dbReference type="ARBA" id="ARBA00022801"/>
    </source>
</evidence>
<dbReference type="SMART" id="SM00944">
    <property type="entry name" value="Pro-kuma_activ"/>
    <property type="match status" value="1"/>
</dbReference>
<accession>A0A2H3JFU2</accession>
<dbReference type="EC" id="3.4.14.10" evidence="4"/>
<dbReference type="SUPFAM" id="SSF52743">
    <property type="entry name" value="Subtilisin-like"/>
    <property type="match status" value="1"/>
</dbReference>
<keyword evidence="8" id="KW-0732">Signal</keyword>
<feature type="active site" description="Charge relay system" evidence="15">
    <location>
        <position position="271"/>
    </location>
</feature>
<evidence type="ECO:0000256" key="3">
    <source>
        <dbReference type="ARBA" id="ARBA00004239"/>
    </source>
</evidence>
<evidence type="ECO:0000256" key="1">
    <source>
        <dbReference type="ARBA" id="ARBA00001910"/>
    </source>
</evidence>
<feature type="domain" description="Peptidase S53" evidence="16">
    <location>
        <begin position="195"/>
        <end position="551"/>
    </location>
</feature>
<dbReference type="GO" id="GO:0008240">
    <property type="term" value="F:tripeptidyl-peptidase activity"/>
    <property type="evidence" value="ECO:0007669"/>
    <property type="project" value="UniProtKB-EC"/>
</dbReference>